<keyword evidence="4" id="KW-0547">Nucleotide-binding</keyword>
<dbReference type="EMBL" id="MN738792">
    <property type="protein sequence ID" value="QHT37318.1"/>
    <property type="molecule type" value="Genomic_DNA"/>
</dbReference>
<evidence type="ECO:0000256" key="4">
    <source>
        <dbReference type="ARBA" id="ARBA00022741"/>
    </source>
</evidence>
<dbReference type="CDD" id="cd01679">
    <property type="entry name" value="RNR_I"/>
    <property type="match status" value="1"/>
</dbReference>
<dbReference type="SUPFAM" id="SSF48168">
    <property type="entry name" value="R1 subunit of ribonucleotide reductase, N-terminal domain"/>
    <property type="match status" value="1"/>
</dbReference>
<name>A0A6C0F6M5_9ZZZZ</name>
<organism evidence="9">
    <name type="scientific">viral metagenome</name>
    <dbReference type="NCBI Taxonomy" id="1070528"/>
    <lineage>
        <taxon>unclassified sequences</taxon>
        <taxon>metagenomes</taxon>
        <taxon>organismal metagenomes</taxon>
    </lineage>
</organism>
<feature type="domain" description="ATP-cone" evidence="8">
    <location>
        <begin position="1"/>
        <end position="92"/>
    </location>
</feature>
<evidence type="ECO:0000256" key="2">
    <source>
        <dbReference type="ARBA" id="ARBA00012274"/>
    </source>
</evidence>
<dbReference type="SUPFAM" id="SSF51998">
    <property type="entry name" value="PFL-like glycyl radical enzymes"/>
    <property type="match status" value="1"/>
</dbReference>
<evidence type="ECO:0000259" key="8">
    <source>
        <dbReference type="PROSITE" id="PS51161"/>
    </source>
</evidence>
<dbReference type="NCBIfam" id="TIGR02506">
    <property type="entry name" value="NrdE_NrdA"/>
    <property type="match status" value="1"/>
</dbReference>
<proteinExistence type="inferred from homology"/>
<evidence type="ECO:0000256" key="5">
    <source>
        <dbReference type="ARBA" id="ARBA00022840"/>
    </source>
</evidence>
<sequence length="761" mass="86355">MKVIKRNGTHQSVDFNKITNRIQKLCNDIGTNNVDPIIIAQKVCNAIHDNVTTIALDKLAAEIAISMCTVHYDYSTLAAYIVISDMHKKNDYTFDKIAMELYHSKFLSKNIYEIILIHKNKINNSIKYEMDYNLDYFSVKTLEQSYLQKINGNIIERPQDMFMRVALGIHEDDIDAAIETYNAMSKKEFTHATPTLFNSASNRPQLASCFLMAMEDDSIKGIYNTLSECALISKWAGGIGLHIHNIRSTGSSIRGAKGVCTGIVPMLKVFNDTARYVNQEGKRPGSIAIYLQVDHPDIFAFLDLKKNSGDEFDRARDLFYALWIPDLFMERVKENGKWSLFCPHECQGLADVYGSKYEELYKSYEDEGKAKQTVNAQELWNAICVSQIETGTPYILYKDAVNLKTNQKNIGTIKSSNLCAEIVEYSDKDEIAVCNLASVCLPSFVENGTFDHEKLGKTVGIITNNLNKIIDRSFYPIDKARVSNERHRPIGIGVQGLADVYSLLGYSFDSDEASKLNIEIFETIYYYAMNKSHELAMKHGAYSTFEGSPLSYGKFQFDLWEENRKDYTKVKNIFSGRYDWDSLRLAIMKHGVRNSLLIAPMPTATTSQIMGNNEAIEPYTSNLYVRRTIAGEFVIINKHLMKDLLALNLWNTELKDKIIRAEGSIQNINEIPKEVKSKYKTAWEISQKVLIDQAADRGNFVCQTQSLNLFVPRPSLKILSSMHFYSWNCGLKTGIYYLRTKPAANPQQFTLSVNNCESCSG</sequence>
<dbReference type="PROSITE" id="PS00089">
    <property type="entry name" value="RIBORED_LARGE"/>
    <property type="match status" value="1"/>
</dbReference>
<dbReference type="InterPro" id="IPR013346">
    <property type="entry name" value="NrdE_NrdA_C"/>
</dbReference>
<dbReference type="UniPathway" id="UPA00326"/>
<dbReference type="GO" id="GO:0005524">
    <property type="term" value="F:ATP binding"/>
    <property type="evidence" value="ECO:0007669"/>
    <property type="project" value="UniProtKB-KW"/>
</dbReference>
<accession>A0A6C0F6M5</accession>
<dbReference type="PANTHER" id="PTHR11573">
    <property type="entry name" value="RIBONUCLEOSIDE-DIPHOSPHATE REDUCTASE LARGE CHAIN"/>
    <property type="match status" value="1"/>
</dbReference>
<dbReference type="InterPro" id="IPR039718">
    <property type="entry name" value="Rrm1"/>
</dbReference>
<keyword evidence="5" id="KW-0067">ATP-binding</keyword>
<dbReference type="InterPro" id="IPR005144">
    <property type="entry name" value="ATP-cone_dom"/>
</dbReference>
<dbReference type="Pfam" id="PF00317">
    <property type="entry name" value="Ribonuc_red_lgN"/>
    <property type="match status" value="1"/>
</dbReference>
<dbReference type="GO" id="GO:0005971">
    <property type="term" value="C:ribonucleoside-diphosphate reductase complex"/>
    <property type="evidence" value="ECO:0007669"/>
    <property type="project" value="TreeGrafter"/>
</dbReference>
<dbReference type="GO" id="GO:0004748">
    <property type="term" value="F:ribonucleoside-diphosphate reductase activity, thioredoxin disulfide as acceptor"/>
    <property type="evidence" value="ECO:0007669"/>
    <property type="project" value="UniProtKB-EC"/>
</dbReference>
<dbReference type="AlphaFoldDB" id="A0A6C0F6M5"/>
<evidence type="ECO:0000256" key="1">
    <source>
        <dbReference type="ARBA" id="ARBA00010406"/>
    </source>
</evidence>
<dbReference type="PRINTS" id="PR01183">
    <property type="entry name" value="RIBORDTASEM1"/>
</dbReference>
<dbReference type="PROSITE" id="PS51161">
    <property type="entry name" value="ATP_CONE"/>
    <property type="match status" value="1"/>
</dbReference>
<dbReference type="InterPro" id="IPR000788">
    <property type="entry name" value="RNR_lg_C"/>
</dbReference>
<evidence type="ECO:0000256" key="6">
    <source>
        <dbReference type="ARBA" id="ARBA00023002"/>
    </source>
</evidence>
<dbReference type="Pfam" id="PF02867">
    <property type="entry name" value="Ribonuc_red_lgC"/>
    <property type="match status" value="1"/>
</dbReference>
<dbReference type="InterPro" id="IPR013509">
    <property type="entry name" value="RNR_lsu_N"/>
</dbReference>
<protein>
    <recommendedName>
        <fullName evidence="2">ribonucleoside-diphosphate reductase</fullName>
        <ecNumber evidence="2">1.17.4.1</ecNumber>
    </recommendedName>
</protein>
<evidence type="ECO:0000256" key="3">
    <source>
        <dbReference type="ARBA" id="ARBA00022533"/>
    </source>
</evidence>
<dbReference type="GO" id="GO:0009263">
    <property type="term" value="P:deoxyribonucleotide biosynthetic process"/>
    <property type="evidence" value="ECO:0007669"/>
    <property type="project" value="UniProtKB-KW"/>
</dbReference>
<dbReference type="EC" id="1.17.4.1" evidence="2"/>
<evidence type="ECO:0000313" key="9">
    <source>
        <dbReference type="EMBL" id="QHT37318.1"/>
    </source>
</evidence>
<reference evidence="9" key="1">
    <citation type="journal article" date="2020" name="Nature">
        <title>Giant virus diversity and host interactions through global metagenomics.</title>
        <authorList>
            <person name="Schulz F."/>
            <person name="Roux S."/>
            <person name="Paez-Espino D."/>
            <person name="Jungbluth S."/>
            <person name="Walsh D.A."/>
            <person name="Denef V.J."/>
            <person name="McMahon K.D."/>
            <person name="Konstantinidis K.T."/>
            <person name="Eloe-Fadrosh E.A."/>
            <person name="Kyrpides N.C."/>
            <person name="Woyke T."/>
        </authorList>
    </citation>
    <scope>NUCLEOTIDE SEQUENCE</scope>
    <source>
        <strain evidence="9">GVMAG-S-ERX555967-131</strain>
    </source>
</reference>
<dbReference type="InterPro" id="IPR008926">
    <property type="entry name" value="RNR_R1-su_N"/>
</dbReference>
<keyword evidence="6" id="KW-0560">Oxidoreductase</keyword>
<comment type="similarity">
    <text evidence="1">Belongs to the ribonucleoside diphosphate reductase large chain family.</text>
</comment>
<dbReference type="PANTHER" id="PTHR11573:SF6">
    <property type="entry name" value="RIBONUCLEOSIDE-DIPHOSPHATE REDUCTASE LARGE SUBUNIT"/>
    <property type="match status" value="1"/>
</dbReference>
<dbReference type="Pfam" id="PF03477">
    <property type="entry name" value="ATP-cone"/>
    <property type="match status" value="1"/>
</dbReference>
<keyword evidence="7" id="KW-0215">Deoxyribonucleotide synthesis</keyword>
<keyword evidence="3" id="KW-0021">Allosteric enzyme</keyword>
<dbReference type="Gene3D" id="3.20.70.20">
    <property type="match status" value="1"/>
</dbReference>
<evidence type="ECO:0000256" key="7">
    <source>
        <dbReference type="ARBA" id="ARBA00023116"/>
    </source>
</evidence>